<reference evidence="1" key="1">
    <citation type="journal article" date="2014" name="Genome Biol. Evol.">
        <title>Pangenome evidence for extensive interdomain horizontal transfer affecting lineage core and shell genes in uncultured planktonic thaumarchaeota and euryarchaeota.</title>
        <authorList>
            <person name="Deschamps P."/>
            <person name="Zivanovic Y."/>
            <person name="Moreira D."/>
            <person name="Rodriguez-Valera F."/>
            <person name="Lopez-Garcia P."/>
        </authorList>
    </citation>
    <scope>NUCLEOTIDE SEQUENCE</scope>
</reference>
<name>A0A075GZG7_9EURY</name>
<organism evidence="1">
    <name type="scientific">uncultured marine group II/III euryarchaeote KM3_200_A03</name>
    <dbReference type="NCBI Taxonomy" id="1457974"/>
    <lineage>
        <taxon>Archaea</taxon>
        <taxon>Methanobacteriati</taxon>
        <taxon>Methanobacteriota</taxon>
        <taxon>environmental samples</taxon>
    </lineage>
</organism>
<protein>
    <submittedName>
        <fullName evidence="1">Uncharacterized protein</fullName>
    </submittedName>
</protein>
<sequence length="169" mass="17588">MASELDRLMQRVALGVAVLVLAGMAYGELSYGGPTGDVPDSGELAGWPVLPPFEDHITDTVYAPGGGIYRGPATTNNHDFPVEQYATGAIIELKGDGSGDLDLAIYGTEGQECGSSGNPSDEEKVTMTYRDFANCGTGDYTAEVTNFGSAPNSYDLFITVLYEGAAAAG</sequence>
<dbReference type="EMBL" id="KF900792">
    <property type="protein sequence ID" value="AIF07148.1"/>
    <property type="molecule type" value="Genomic_DNA"/>
</dbReference>
<evidence type="ECO:0000313" key="1">
    <source>
        <dbReference type="EMBL" id="AIF07148.1"/>
    </source>
</evidence>
<dbReference type="AlphaFoldDB" id="A0A075GZG7"/>
<dbReference type="Gene3D" id="2.60.120.380">
    <property type="match status" value="1"/>
</dbReference>
<accession>A0A075GZG7</accession>
<proteinExistence type="predicted"/>